<dbReference type="OrthoDB" id="3353107at2759"/>
<reference evidence="1 2" key="1">
    <citation type="submission" date="2020-06" db="EMBL/GenBank/DDBJ databases">
        <authorList>
            <person name="Li R."/>
            <person name="Bekaert M."/>
        </authorList>
    </citation>
    <scope>NUCLEOTIDE SEQUENCE [LARGE SCALE GENOMIC DNA]</scope>
    <source>
        <strain evidence="2">wild</strain>
    </source>
</reference>
<sequence>MDFSMPSSFLSIVDGAGCILETDRLGRPPAFICTVQVEYLFQIGFKIGEISRMFLVHRTTLWRRLKHEEKNLIRHTIINDTELMSVMRGIVNSQPHSGVNMMIGEKSKKYKCATVASELNSENILIDGIEQYGIDPHVDDVPTHNEDIGSCDMLNMQPGHADLHDLLSQVDPLSPSYEHGVDVYLATREIVRHDDV</sequence>
<evidence type="ECO:0000313" key="1">
    <source>
        <dbReference type="EMBL" id="CAC5369373.1"/>
    </source>
</evidence>
<organism evidence="1 2">
    <name type="scientific">Mytilus coruscus</name>
    <name type="common">Sea mussel</name>
    <dbReference type="NCBI Taxonomy" id="42192"/>
    <lineage>
        <taxon>Eukaryota</taxon>
        <taxon>Metazoa</taxon>
        <taxon>Spiralia</taxon>
        <taxon>Lophotrochozoa</taxon>
        <taxon>Mollusca</taxon>
        <taxon>Bivalvia</taxon>
        <taxon>Autobranchia</taxon>
        <taxon>Pteriomorphia</taxon>
        <taxon>Mytilida</taxon>
        <taxon>Mytiloidea</taxon>
        <taxon>Mytilidae</taxon>
        <taxon>Mytilinae</taxon>
        <taxon>Mytilus</taxon>
    </lineage>
</organism>
<accession>A0A6J8AK32</accession>
<evidence type="ECO:0000313" key="2">
    <source>
        <dbReference type="Proteomes" id="UP000507470"/>
    </source>
</evidence>
<dbReference type="AlphaFoldDB" id="A0A6J8AK32"/>
<name>A0A6J8AK32_MYTCO</name>
<keyword evidence="2" id="KW-1185">Reference proteome</keyword>
<gene>
    <name evidence="1" type="ORF">MCOR_8586</name>
</gene>
<proteinExistence type="predicted"/>
<protein>
    <submittedName>
        <fullName evidence="1">Uncharacterized protein</fullName>
    </submittedName>
</protein>
<dbReference type="EMBL" id="CACVKT020001589">
    <property type="protein sequence ID" value="CAC5369373.1"/>
    <property type="molecule type" value="Genomic_DNA"/>
</dbReference>
<dbReference type="Proteomes" id="UP000507470">
    <property type="component" value="Unassembled WGS sequence"/>
</dbReference>